<organism evidence="1 2">
    <name type="scientific">Ancylobacter oerskovii</name>
    <dbReference type="NCBI Taxonomy" id="459519"/>
    <lineage>
        <taxon>Bacteria</taxon>
        <taxon>Pseudomonadati</taxon>
        <taxon>Pseudomonadota</taxon>
        <taxon>Alphaproteobacteria</taxon>
        <taxon>Hyphomicrobiales</taxon>
        <taxon>Xanthobacteraceae</taxon>
        <taxon>Ancylobacter</taxon>
    </lineage>
</organism>
<dbReference type="CDD" id="cd00093">
    <property type="entry name" value="HTH_XRE"/>
    <property type="match status" value="1"/>
</dbReference>
<evidence type="ECO:0000313" key="2">
    <source>
        <dbReference type="Proteomes" id="UP001597299"/>
    </source>
</evidence>
<dbReference type="InterPro" id="IPR001387">
    <property type="entry name" value="Cro/C1-type_HTH"/>
</dbReference>
<dbReference type="Proteomes" id="UP001597299">
    <property type="component" value="Unassembled WGS sequence"/>
</dbReference>
<proteinExistence type="predicted"/>
<dbReference type="RefSeq" id="WP_213350501.1">
    <property type="nucleotide sequence ID" value="NZ_JAHBGB010000002.1"/>
</dbReference>
<comment type="caution">
    <text evidence="1">The sequence shown here is derived from an EMBL/GenBank/DDBJ whole genome shotgun (WGS) entry which is preliminary data.</text>
</comment>
<accession>A0ABW4YX67</accession>
<sequence length="122" mass="13163">MTPEDFKAALDTLGLSPAAIAKMLGVDVRTARRWATGGKGIPDTVAAQVADLLTNGITPEARVKSPAADAVMAFLWVRRQGDQEWTVAEHDRVADFYYLPGRIERYVASELVLGPAIEVPGL</sequence>
<dbReference type="InterPro" id="IPR010982">
    <property type="entry name" value="Lambda_DNA-bd_dom_sf"/>
</dbReference>
<dbReference type="SUPFAM" id="SSF47413">
    <property type="entry name" value="lambda repressor-like DNA-binding domains"/>
    <property type="match status" value="1"/>
</dbReference>
<dbReference type="Gene3D" id="1.10.260.40">
    <property type="entry name" value="lambda repressor-like DNA-binding domains"/>
    <property type="match status" value="1"/>
</dbReference>
<gene>
    <name evidence="1" type="ORF">ACFSNC_11130</name>
</gene>
<dbReference type="EMBL" id="JBHUHD010000001">
    <property type="protein sequence ID" value="MFD2140956.1"/>
    <property type="molecule type" value="Genomic_DNA"/>
</dbReference>
<protein>
    <submittedName>
        <fullName evidence="1">Helix-turn-helix domain-containing protein</fullName>
    </submittedName>
</protein>
<keyword evidence="2" id="KW-1185">Reference proteome</keyword>
<evidence type="ECO:0000313" key="1">
    <source>
        <dbReference type="EMBL" id="MFD2140956.1"/>
    </source>
</evidence>
<name>A0ABW4YX67_9HYPH</name>
<reference evidence="2" key="1">
    <citation type="journal article" date="2019" name="Int. J. Syst. Evol. Microbiol.">
        <title>The Global Catalogue of Microorganisms (GCM) 10K type strain sequencing project: providing services to taxonomists for standard genome sequencing and annotation.</title>
        <authorList>
            <consortium name="The Broad Institute Genomics Platform"/>
            <consortium name="The Broad Institute Genome Sequencing Center for Infectious Disease"/>
            <person name="Wu L."/>
            <person name="Ma J."/>
        </authorList>
    </citation>
    <scope>NUCLEOTIDE SEQUENCE [LARGE SCALE GENOMIC DNA]</scope>
    <source>
        <strain evidence="2">CCM 7435</strain>
    </source>
</reference>